<evidence type="ECO:0000313" key="6">
    <source>
        <dbReference type="EMBL" id="OAX79877.1"/>
    </source>
</evidence>
<keyword evidence="3" id="KW-0812">Transmembrane</keyword>
<dbReference type="AlphaFoldDB" id="A0A1B7NTB3"/>
<gene>
    <name evidence="6" type="ORF">ACJ72_05800</name>
</gene>
<dbReference type="GO" id="GO:0032979">
    <property type="term" value="P:protein insertion into mitochondrial inner membrane from matrix"/>
    <property type="evidence" value="ECO:0007669"/>
    <property type="project" value="TreeGrafter"/>
</dbReference>
<dbReference type="EMBL" id="LGUA01000863">
    <property type="protein sequence ID" value="OAX79877.1"/>
    <property type="molecule type" value="Genomic_DNA"/>
</dbReference>
<dbReference type="OrthoDB" id="2148490at2759"/>
<comment type="subcellular location">
    <subcellularLocation>
        <location evidence="1">Membrane</location>
        <topology evidence="1">Multi-pass membrane protein</topology>
    </subcellularLocation>
</comment>
<dbReference type="STRING" id="1658172.A0A1B7NTB3"/>
<dbReference type="GO" id="GO:0032977">
    <property type="term" value="F:membrane insertase activity"/>
    <property type="evidence" value="ECO:0007669"/>
    <property type="project" value="InterPro"/>
</dbReference>
<evidence type="ECO:0000256" key="3">
    <source>
        <dbReference type="ARBA" id="ARBA00022692"/>
    </source>
</evidence>
<organism evidence="6 7">
    <name type="scientific">Emergomyces africanus</name>
    <dbReference type="NCBI Taxonomy" id="1955775"/>
    <lineage>
        <taxon>Eukaryota</taxon>
        <taxon>Fungi</taxon>
        <taxon>Dikarya</taxon>
        <taxon>Ascomycota</taxon>
        <taxon>Pezizomycotina</taxon>
        <taxon>Eurotiomycetes</taxon>
        <taxon>Eurotiomycetidae</taxon>
        <taxon>Onygenales</taxon>
        <taxon>Ajellomycetaceae</taxon>
        <taxon>Emergomyces</taxon>
    </lineage>
</organism>
<accession>A0A1B7NTB3</accession>
<evidence type="ECO:0000256" key="2">
    <source>
        <dbReference type="ARBA" id="ARBA00009877"/>
    </source>
</evidence>
<name>A0A1B7NTB3_9EURO</name>
<keyword evidence="5" id="KW-0472">Membrane</keyword>
<keyword evidence="7" id="KW-1185">Reference proteome</keyword>
<comment type="similarity">
    <text evidence="2">Belongs to the OXA1/ALB3/YidC family.</text>
</comment>
<dbReference type="PANTHER" id="PTHR12428:SF65">
    <property type="entry name" value="CYTOCHROME C OXIDASE ASSEMBLY PROTEIN COX18, MITOCHONDRIAL"/>
    <property type="match status" value="1"/>
</dbReference>
<sequence>MSVPGYRIYSRTTRATRRGLNAHTPPRISWPAHHSVAWQHAVAIQRRNFHPSRPTQMVSTSIECAHDLLQIVHSYSGLPWVASIPLTAIAARVAFGLPFLMWSTSQRNKKVLANPAILAYTRMKRKSIMDAAAKEKRFLPPQLVSRQSSQAVAQFQKGLFRRHRLRLASFAPFAPILQLPFWLAFMESIRAMCGWQPGLLAILQQWFNPNAVKAQIPVEPSLSTEGALWFPDLVAADPLGVLPVAISVLMFTHITWGSKVSKMKDIPILVSQGNLQGIFSWAIQRIFQAMSIWIAPALMYSEAPAALGIYWLSTTCVAIVQSRLLKKYMPTPTVPKACHKRTIVRFMYERKPACEEVECACLSYMLQRKAAGHGFASLFAVPLPPVAPKNYSSQVYGMRIRDGSRREHIRTIRGLAGIEISGY</sequence>
<dbReference type="GO" id="GO:0033617">
    <property type="term" value="P:mitochondrial respiratory chain complex IV assembly"/>
    <property type="evidence" value="ECO:0007669"/>
    <property type="project" value="TreeGrafter"/>
</dbReference>
<dbReference type="PANTHER" id="PTHR12428">
    <property type="entry name" value="OXA1"/>
    <property type="match status" value="1"/>
</dbReference>
<dbReference type="Proteomes" id="UP000091918">
    <property type="component" value="Unassembled WGS sequence"/>
</dbReference>
<evidence type="ECO:0000256" key="5">
    <source>
        <dbReference type="ARBA" id="ARBA00023136"/>
    </source>
</evidence>
<dbReference type="GO" id="GO:0005743">
    <property type="term" value="C:mitochondrial inner membrane"/>
    <property type="evidence" value="ECO:0007669"/>
    <property type="project" value="TreeGrafter"/>
</dbReference>
<dbReference type="InterPro" id="IPR001708">
    <property type="entry name" value="YidC/ALB3/OXA1/COX18"/>
</dbReference>
<evidence type="ECO:0000313" key="7">
    <source>
        <dbReference type="Proteomes" id="UP000091918"/>
    </source>
</evidence>
<comment type="caution">
    <text evidence="6">The sequence shown here is derived from an EMBL/GenBank/DDBJ whole genome shotgun (WGS) entry which is preliminary data.</text>
</comment>
<proteinExistence type="inferred from homology"/>
<protein>
    <submittedName>
        <fullName evidence="6">Uncharacterized protein</fullName>
    </submittedName>
</protein>
<evidence type="ECO:0000256" key="1">
    <source>
        <dbReference type="ARBA" id="ARBA00004141"/>
    </source>
</evidence>
<reference evidence="6 7" key="1">
    <citation type="submission" date="2015-07" db="EMBL/GenBank/DDBJ databases">
        <title>Emmonsia species relationships and genome sequence.</title>
        <authorList>
            <person name="Cuomo C.A."/>
            <person name="Schwartz I.S."/>
            <person name="Kenyon C."/>
            <person name="de Hoog G.S."/>
            <person name="Govender N.P."/>
            <person name="Botha A."/>
            <person name="Moreno L."/>
            <person name="de Vries M."/>
            <person name="Munoz J.F."/>
            <person name="Stielow J.B."/>
        </authorList>
    </citation>
    <scope>NUCLEOTIDE SEQUENCE [LARGE SCALE GENOMIC DNA]</scope>
    <source>
        <strain evidence="6 7">CBS 136260</strain>
    </source>
</reference>
<evidence type="ECO:0000256" key="4">
    <source>
        <dbReference type="ARBA" id="ARBA00022989"/>
    </source>
</evidence>
<keyword evidence="4" id="KW-1133">Transmembrane helix</keyword>